<dbReference type="InterPro" id="IPR001972">
    <property type="entry name" value="Stomatin_HflK_fam"/>
</dbReference>
<dbReference type="InterPro" id="IPR036013">
    <property type="entry name" value="Band_7/SPFH_dom_sf"/>
</dbReference>
<keyword evidence="3" id="KW-0645">Protease</keyword>
<dbReference type="GO" id="GO:0006508">
    <property type="term" value="P:proteolysis"/>
    <property type="evidence" value="ECO:0007669"/>
    <property type="project" value="UniProtKB-KW"/>
</dbReference>
<sequence length="297" mass="33096">MEEERVQFVTDYSPKDYLSLDNKDEDYHEPCFASFLRALGCCFGYLCIPFCGGFCGACCYPYKSVNNGSRGVVQEFGRIKREVGDGMHYVNPVTEKMTTVNMKVQVIDLDKQDVMTSDKLSICIDSIVMYKVTNVNDALFRIDDVKHSIIELAHTTLRNVIGNSTLETCLSKREDLATSIKEIVDEAVHDWGVKIMSIQIKDIRVPQNITNSLSAAVIAEREAQAKIITAEADVKAAEMMRKAADILSTPAAMQIRSLEVIDRMAQNQNTKIVILPADLSLQTNIPSSLVTKEIVNV</sequence>
<dbReference type="SUPFAM" id="SSF117892">
    <property type="entry name" value="Band 7/SPFH domain"/>
    <property type="match status" value="1"/>
</dbReference>
<reference evidence="3" key="1">
    <citation type="submission" date="2017-01" db="EMBL/GenBank/DDBJ databases">
        <authorList>
            <person name="Assis F.L."/>
            <person name="Abrahao J.S."/>
            <person name="Silva L."/>
            <person name="Khalil J.B."/>
            <person name="Rodrigues R."/>
            <person name="Silva L.S."/>
            <person name="Arantes T."/>
            <person name="Boratto P."/>
            <person name="Andrade M."/>
            <person name="Kroon E.G."/>
            <person name="Ribeiro B."/>
            <person name="Bergier I."/>
            <person name="Seligmann H."/>
            <person name="Ghigo E."/>
            <person name="Colson P."/>
            <person name="Levasseur A."/>
            <person name="Raoult D."/>
            <person name="Scola B.L."/>
        </authorList>
    </citation>
    <scope>NUCLEOTIDE SEQUENCE</scope>
    <source>
        <strain evidence="3">Soda lake</strain>
    </source>
</reference>
<keyword evidence="3" id="KW-0378">Hydrolase</keyword>
<evidence type="ECO:0000313" key="3">
    <source>
        <dbReference type="EMBL" id="QKU34721.1"/>
    </source>
</evidence>
<dbReference type="FunFam" id="3.30.479.30:FF:000004">
    <property type="entry name" value="Putative membrane protease family, stomatin"/>
    <property type="match status" value="1"/>
</dbReference>
<feature type="domain" description="Band 7" evidence="2">
    <location>
        <begin position="60"/>
        <end position="217"/>
    </location>
</feature>
<dbReference type="Gene3D" id="6.10.250.2090">
    <property type="match status" value="1"/>
</dbReference>
<proteinExistence type="inferred from homology"/>
<dbReference type="EMBL" id="KY523104">
    <property type="protein sequence ID" value="QKU34721.1"/>
    <property type="molecule type" value="Genomic_DNA"/>
</dbReference>
<protein>
    <submittedName>
        <fullName evidence="3">Stomatin family protein/prohibitin-family membrane protease subunit ybbk</fullName>
    </submittedName>
</protein>
<dbReference type="KEGG" id="vg:80517992"/>
<name>A0A6N1P0A4_9VIRU</name>
<dbReference type="InterPro" id="IPR043202">
    <property type="entry name" value="Band-7_stomatin-like"/>
</dbReference>
<dbReference type="Pfam" id="PF01145">
    <property type="entry name" value="Band_7"/>
    <property type="match status" value="1"/>
</dbReference>
<dbReference type="GO" id="GO:0008233">
    <property type="term" value="F:peptidase activity"/>
    <property type="evidence" value="ECO:0007669"/>
    <property type="project" value="UniProtKB-KW"/>
</dbReference>
<dbReference type="GO" id="GO:0098552">
    <property type="term" value="C:side of membrane"/>
    <property type="evidence" value="ECO:0007669"/>
    <property type="project" value="UniProtKB-ARBA"/>
</dbReference>
<evidence type="ECO:0000259" key="2">
    <source>
        <dbReference type="SMART" id="SM00244"/>
    </source>
</evidence>
<evidence type="ECO:0000256" key="1">
    <source>
        <dbReference type="ARBA" id="ARBA00008164"/>
    </source>
</evidence>
<dbReference type="GeneID" id="80517992"/>
<dbReference type="Gene3D" id="3.30.479.30">
    <property type="entry name" value="Band 7 domain"/>
    <property type="match status" value="1"/>
</dbReference>
<dbReference type="RefSeq" id="YP_010781366.1">
    <property type="nucleotide sequence ID" value="NC_075039.1"/>
</dbReference>
<dbReference type="PANTHER" id="PTHR10264">
    <property type="entry name" value="BAND 7 PROTEIN-RELATED"/>
    <property type="match status" value="1"/>
</dbReference>
<dbReference type="PANTHER" id="PTHR10264:SF19">
    <property type="entry name" value="AT06885P-RELATED"/>
    <property type="match status" value="1"/>
</dbReference>
<dbReference type="SMART" id="SM00244">
    <property type="entry name" value="PHB"/>
    <property type="match status" value="1"/>
</dbReference>
<dbReference type="InterPro" id="IPR001107">
    <property type="entry name" value="Band_7"/>
</dbReference>
<dbReference type="GO" id="GO:0005886">
    <property type="term" value="C:plasma membrane"/>
    <property type="evidence" value="ECO:0007669"/>
    <property type="project" value="InterPro"/>
</dbReference>
<organism evidence="3">
    <name type="scientific">Tupanvirus soda lake</name>
    <dbReference type="NCBI Taxonomy" id="2126985"/>
    <lineage>
        <taxon>Viruses</taxon>
        <taxon>Varidnaviria</taxon>
        <taxon>Bamfordvirae</taxon>
        <taxon>Nucleocytoviricota</taxon>
        <taxon>Megaviricetes</taxon>
        <taxon>Imitervirales</taxon>
        <taxon>Mimiviridae</taxon>
        <taxon>Megamimivirinae</taxon>
        <taxon>Tupanvirus</taxon>
        <taxon>Tupanvirus salinum</taxon>
    </lineage>
</organism>
<reference evidence="3" key="2">
    <citation type="journal article" date="2018" name="Nat. Commun.">
        <title>Tailed giant Tupanvirus possesses the most complete translational apparatus of the known virosphere.</title>
        <authorList>
            <person name="Abrahao J."/>
            <person name="Silva L."/>
            <person name="Silva L.S."/>
            <person name="Khalil J.Y.B."/>
            <person name="Rodrigues R."/>
            <person name="Arantes T."/>
            <person name="Assis F."/>
            <person name="Boratto P."/>
            <person name="Andrade M."/>
            <person name="Kroon E.G."/>
            <person name="Ribeiro B."/>
            <person name="Bergier I."/>
            <person name="Seligmann H."/>
            <person name="Ghigo E."/>
            <person name="Colson P."/>
            <person name="Levasseur A."/>
            <person name="Kroemer G."/>
            <person name="Raoult D."/>
            <person name="La Scola B."/>
        </authorList>
    </citation>
    <scope>NUCLEOTIDE SEQUENCE [LARGE SCALE GENOMIC DNA]</scope>
    <source>
        <strain evidence="3">Soda lake</strain>
    </source>
</reference>
<accession>A0A6N1P0A4</accession>
<dbReference type="PRINTS" id="PR00721">
    <property type="entry name" value="STOMATIN"/>
</dbReference>
<comment type="similarity">
    <text evidence="1">Belongs to the band 7/mec-2 family.</text>
</comment>